<keyword evidence="11 17" id="KW-0408">Iron</keyword>
<keyword evidence="19" id="KW-1185">Reference proteome</keyword>
<dbReference type="UniPathway" id="UPA00392"/>
<dbReference type="Pfam" id="PF02677">
    <property type="entry name" value="QueH"/>
    <property type="match status" value="1"/>
</dbReference>
<reference evidence="18 19" key="1">
    <citation type="submission" date="2011-01" db="EMBL/GenBank/DDBJ databases">
        <authorList>
            <person name="Weinstock G."/>
            <person name="Sodergren E."/>
            <person name="Clifton S."/>
            <person name="Fulton L."/>
            <person name="Fulton B."/>
            <person name="Courtney L."/>
            <person name="Fronick C."/>
            <person name="Harrison M."/>
            <person name="Strong C."/>
            <person name="Farmer C."/>
            <person name="Delahaunty K."/>
            <person name="Markovic C."/>
            <person name="Hall O."/>
            <person name="Minx P."/>
            <person name="Tomlinson C."/>
            <person name="Mitreva M."/>
            <person name="Hou S."/>
            <person name="Chen J."/>
            <person name="Wollam A."/>
            <person name="Pepin K.H."/>
            <person name="Johnson M."/>
            <person name="Bhonagiri V."/>
            <person name="Zhang X."/>
            <person name="Suruliraj S."/>
            <person name="Warren W."/>
            <person name="Chinwalla A."/>
            <person name="Mardis E.R."/>
            <person name="Wilson R.K."/>
        </authorList>
    </citation>
    <scope>NUCLEOTIDE SEQUENCE [LARGE SCALE GENOMIC DNA]</scope>
    <source>
        <strain evidence="19">DSM 22608 / JCM 16073 / KCTC 15190 / YIT 12066</strain>
    </source>
</reference>
<dbReference type="HAMAP" id="MF_02089">
    <property type="entry name" value="QueH"/>
    <property type="match status" value="1"/>
</dbReference>
<feature type="binding site" evidence="17">
    <location>
        <position position="32"/>
    </location>
    <ligand>
        <name>[4Fe-4S] cluster</name>
        <dbReference type="ChEBI" id="CHEBI:49883"/>
    </ligand>
</feature>
<evidence type="ECO:0000256" key="10">
    <source>
        <dbReference type="ARBA" id="ARBA00023002"/>
    </source>
</evidence>
<dbReference type="PANTHER" id="PTHR36701">
    <property type="entry name" value="EPOXYQUEUOSINE REDUCTASE QUEH"/>
    <property type="match status" value="1"/>
</dbReference>
<comment type="pathway">
    <text evidence="2 17">tRNA modification; tRNA-queuosine biosynthesis.</text>
</comment>
<evidence type="ECO:0000256" key="3">
    <source>
        <dbReference type="ARBA" id="ARBA00008207"/>
    </source>
</evidence>
<evidence type="ECO:0000256" key="11">
    <source>
        <dbReference type="ARBA" id="ARBA00023004"/>
    </source>
</evidence>
<dbReference type="EC" id="1.17.99.6" evidence="4 17"/>
<evidence type="ECO:0000256" key="8">
    <source>
        <dbReference type="ARBA" id="ARBA00022723"/>
    </source>
</evidence>
<evidence type="ECO:0000256" key="14">
    <source>
        <dbReference type="ARBA" id="ARBA00023284"/>
    </source>
</evidence>
<dbReference type="GO" id="GO:0046872">
    <property type="term" value="F:metal ion binding"/>
    <property type="evidence" value="ECO:0007669"/>
    <property type="project" value="UniProtKB-KW"/>
</dbReference>
<evidence type="ECO:0000256" key="7">
    <source>
        <dbReference type="ARBA" id="ARBA00022694"/>
    </source>
</evidence>
<dbReference type="STRING" id="762983.HMPREF9444_02220"/>
<dbReference type="HOGENOM" id="CLU_088177_0_0_6"/>
<evidence type="ECO:0000256" key="16">
    <source>
        <dbReference type="ARBA" id="ARBA00047415"/>
    </source>
</evidence>
<dbReference type="EMBL" id="AEVO01000159">
    <property type="protein sequence ID" value="EFY06014.1"/>
    <property type="molecule type" value="Genomic_DNA"/>
</dbReference>
<evidence type="ECO:0000256" key="2">
    <source>
        <dbReference type="ARBA" id="ARBA00004691"/>
    </source>
</evidence>
<dbReference type="OrthoDB" id="9801033at2"/>
<keyword evidence="12 17" id="KW-0411">Iron-sulfur</keyword>
<evidence type="ECO:0000256" key="4">
    <source>
        <dbReference type="ARBA" id="ARBA00012622"/>
    </source>
</evidence>
<feature type="disulfide bond" description="Redox-active" evidence="17">
    <location>
        <begin position="195"/>
        <end position="197"/>
    </location>
</feature>
<dbReference type="GO" id="GO:0052693">
    <property type="term" value="F:epoxyqueuosine reductase activity"/>
    <property type="evidence" value="ECO:0007669"/>
    <property type="project" value="UniProtKB-UniRule"/>
</dbReference>
<dbReference type="PANTHER" id="PTHR36701:SF1">
    <property type="entry name" value="EPOXYQUEUOSINE REDUCTASE QUEH"/>
    <property type="match status" value="1"/>
</dbReference>
<organism evidence="18 19">
    <name type="scientific">Succinatimonas hippei (strain DSM 22608 / JCM 16073 / KCTC 15190 / YIT 12066)</name>
    <dbReference type="NCBI Taxonomy" id="762983"/>
    <lineage>
        <taxon>Bacteria</taxon>
        <taxon>Pseudomonadati</taxon>
        <taxon>Pseudomonadota</taxon>
        <taxon>Gammaproteobacteria</taxon>
        <taxon>Aeromonadales</taxon>
        <taxon>Succinivibrionaceae</taxon>
        <taxon>Succinatimonas</taxon>
    </lineage>
</organism>
<comment type="similarity">
    <text evidence="3 17">Belongs to the QueH family.</text>
</comment>
<dbReference type="AlphaFoldDB" id="E8LN66"/>
<evidence type="ECO:0000256" key="6">
    <source>
        <dbReference type="ARBA" id="ARBA00022485"/>
    </source>
</evidence>
<comment type="catalytic activity">
    <reaction evidence="16 17">
        <text>epoxyqueuosine(34) in tRNA + AH2 = queuosine(34) in tRNA + A + H2O</text>
        <dbReference type="Rhea" id="RHEA:32159"/>
        <dbReference type="Rhea" id="RHEA-COMP:18571"/>
        <dbReference type="Rhea" id="RHEA-COMP:18582"/>
        <dbReference type="ChEBI" id="CHEBI:13193"/>
        <dbReference type="ChEBI" id="CHEBI:15377"/>
        <dbReference type="ChEBI" id="CHEBI:17499"/>
        <dbReference type="ChEBI" id="CHEBI:194431"/>
        <dbReference type="ChEBI" id="CHEBI:194443"/>
        <dbReference type="EC" id="1.17.99.6"/>
    </reaction>
</comment>
<sequence>MTDLILPADFGNTPKKDLLLPDGFTSLVIHCCCAPCAGAMFECFKVHNIKPFVFFFNPNIHPQAEYVKRRDELIKLCTLLNFPVTVGDYEPRKWFDAIKGLEQEPERGQRCSVCFAFRLSATALFAKEVGATHFTTTLATSRWKNKAQIDDAGFKAQSFVNDEVKYWAKDWRKKGMVTRRDALVKKFNFYNQQYCGCVFSKENTAYQK</sequence>
<keyword evidence="9 17" id="KW-0671">Queuosine biosynthesis</keyword>
<keyword evidence="8 17" id="KW-0479">Metal-binding</keyword>
<dbReference type="eggNOG" id="COG1636">
    <property type="taxonomic scope" value="Bacteria"/>
</dbReference>
<comment type="function">
    <text evidence="1 17">Catalyzes the conversion of epoxyqueuosine (oQ) to queuosine (Q), which is a hypermodified base found in the wobble positions of tRNA(Asp), tRNA(Asn), tRNA(His) and tRNA(Tyr).</text>
</comment>
<evidence type="ECO:0000313" key="18">
    <source>
        <dbReference type="EMBL" id="EFY06014.1"/>
    </source>
</evidence>
<keyword evidence="14 17" id="KW-0676">Redox-active center</keyword>
<evidence type="ECO:0000313" key="19">
    <source>
        <dbReference type="Proteomes" id="UP000018458"/>
    </source>
</evidence>
<dbReference type="GO" id="GO:0051539">
    <property type="term" value="F:4 iron, 4 sulfur cluster binding"/>
    <property type="evidence" value="ECO:0007669"/>
    <property type="project" value="UniProtKB-UniRule"/>
</dbReference>
<evidence type="ECO:0000256" key="5">
    <source>
        <dbReference type="ARBA" id="ARBA00016895"/>
    </source>
</evidence>
<dbReference type="GO" id="GO:0008616">
    <property type="term" value="P:tRNA queuosine(34) biosynthetic process"/>
    <property type="evidence" value="ECO:0007669"/>
    <property type="project" value="UniProtKB-UniRule"/>
</dbReference>
<keyword evidence="13 17" id="KW-1015">Disulfide bond</keyword>
<evidence type="ECO:0000256" key="17">
    <source>
        <dbReference type="HAMAP-Rule" id="MF_02089"/>
    </source>
</evidence>
<proteinExistence type="inferred from homology"/>
<dbReference type="Proteomes" id="UP000018458">
    <property type="component" value="Unassembled WGS sequence"/>
</dbReference>
<feature type="binding site" evidence="17">
    <location>
        <position position="111"/>
    </location>
    <ligand>
        <name>[4Fe-4S] cluster</name>
        <dbReference type="ChEBI" id="CHEBI:49883"/>
    </ligand>
</feature>
<evidence type="ECO:0000256" key="12">
    <source>
        <dbReference type="ARBA" id="ARBA00023014"/>
    </source>
</evidence>
<accession>E8LN66</accession>
<comment type="caution">
    <text evidence="18">The sequence shown here is derived from an EMBL/GenBank/DDBJ whole genome shotgun (WGS) entry which is preliminary data.</text>
</comment>
<keyword evidence="6 17" id="KW-0004">4Fe-4S</keyword>
<keyword evidence="10 17" id="KW-0560">Oxidoreductase</keyword>
<evidence type="ECO:0000256" key="13">
    <source>
        <dbReference type="ARBA" id="ARBA00023157"/>
    </source>
</evidence>
<protein>
    <recommendedName>
        <fullName evidence="5 17">Epoxyqueuosine reductase QueH</fullName>
        <ecNumber evidence="4 17">1.17.99.6</ecNumber>
    </recommendedName>
    <alternativeName>
        <fullName evidence="15 17">Queuosine biosynthesis protein QueH</fullName>
    </alternativeName>
</protein>
<dbReference type="InterPro" id="IPR003828">
    <property type="entry name" value="QueH"/>
</dbReference>
<name>E8LN66_SUCHY</name>
<dbReference type="RefSeq" id="WP_009144354.1">
    <property type="nucleotide sequence ID" value="NZ_GL831077.1"/>
</dbReference>
<evidence type="ECO:0000256" key="9">
    <source>
        <dbReference type="ARBA" id="ARBA00022785"/>
    </source>
</evidence>
<feature type="binding site" evidence="17">
    <location>
        <position position="33"/>
    </location>
    <ligand>
        <name>[4Fe-4S] cluster</name>
        <dbReference type="ChEBI" id="CHEBI:49883"/>
    </ligand>
</feature>
<feature type="binding site" evidence="17">
    <location>
        <position position="114"/>
    </location>
    <ligand>
        <name>[4Fe-4S] cluster</name>
        <dbReference type="ChEBI" id="CHEBI:49883"/>
    </ligand>
</feature>
<evidence type="ECO:0000256" key="1">
    <source>
        <dbReference type="ARBA" id="ARBA00002268"/>
    </source>
</evidence>
<keyword evidence="7 17" id="KW-0819">tRNA processing</keyword>
<evidence type="ECO:0000256" key="15">
    <source>
        <dbReference type="ARBA" id="ARBA00031446"/>
    </source>
</evidence>
<gene>
    <name evidence="17" type="primary">queH</name>
    <name evidence="18" type="ORF">HMPREF9444_02220</name>
</gene>